<feature type="region of interest" description="Disordered" evidence="6">
    <location>
        <begin position="915"/>
        <end position="934"/>
    </location>
</feature>
<evidence type="ECO:0000256" key="1">
    <source>
        <dbReference type="ARBA" id="ARBA00004123"/>
    </source>
</evidence>
<evidence type="ECO:0000259" key="7">
    <source>
        <dbReference type="Pfam" id="PF07967"/>
    </source>
</evidence>
<dbReference type="Proteomes" id="UP001497512">
    <property type="component" value="Chromosome 10"/>
</dbReference>
<feature type="compositionally biased region" description="Basic and acidic residues" evidence="6">
    <location>
        <begin position="1"/>
        <end position="16"/>
    </location>
</feature>
<keyword evidence="5" id="KW-0539">Nucleus</keyword>
<feature type="region of interest" description="Disordered" evidence="6">
    <location>
        <begin position="765"/>
        <end position="797"/>
    </location>
</feature>
<evidence type="ECO:0000313" key="10">
    <source>
        <dbReference type="Proteomes" id="UP001497512"/>
    </source>
</evidence>
<evidence type="ECO:0000259" key="8">
    <source>
        <dbReference type="Pfam" id="PF08600"/>
    </source>
</evidence>
<keyword evidence="2" id="KW-0479">Metal-binding</keyword>
<comment type="subcellular location">
    <subcellularLocation>
        <location evidence="1">Nucleus</location>
    </subcellularLocation>
</comment>
<accession>A0ABP0TED7</accession>
<feature type="domain" description="C3HC-type" evidence="7">
    <location>
        <begin position="74"/>
        <end position="201"/>
    </location>
</feature>
<evidence type="ECO:0000256" key="5">
    <source>
        <dbReference type="ARBA" id="ARBA00023242"/>
    </source>
</evidence>
<dbReference type="Pfam" id="PF07967">
    <property type="entry name" value="zf-C3HC"/>
    <property type="match status" value="1"/>
</dbReference>
<feature type="region of interest" description="Disordered" evidence="6">
    <location>
        <begin position="1"/>
        <end position="53"/>
    </location>
</feature>
<reference evidence="9" key="1">
    <citation type="submission" date="2024-02" db="EMBL/GenBank/DDBJ databases">
        <authorList>
            <consortium name="ELIXIR-Norway"/>
            <consortium name="Elixir Norway"/>
        </authorList>
    </citation>
    <scope>NUCLEOTIDE SEQUENCE</scope>
</reference>
<keyword evidence="4" id="KW-0862">Zinc</keyword>
<proteinExistence type="predicted"/>
<keyword evidence="10" id="KW-1185">Reference proteome</keyword>
<feature type="domain" description="NuBaID C-terminal" evidence="8">
    <location>
        <begin position="840"/>
        <end position="890"/>
    </location>
</feature>
<protein>
    <recommendedName>
        <fullName evidence="11">C3HC-type domain-containing protein</fullName>
    </recommendedName>
</protein>
<name>A0ABP0TED7_9BRYO</name>
<dbReference type="InterPro" id="IPR013909">
    <property type="entry name" value="NuBaID_C"/>
</dbReference>
<feature type="compositionally biased region" description="Polar residues" evidence="6">
    <location>
        <begin position="595"/>
        <end position="619"/>
    </location>
</feature>
<feature type="region of interest" description="Disordered" evidence="6">
    <location>
        <begin position="595"/>
        <end position="655"/>
    </location>
</feature>
<keyword evidence="3" id="KW-0863">Zinc-finger</keyword>
<dbReference type="PANTHER" id="PTHR15835">
    <property type="entry name" value="NUCLEAR-INTERACTING PARTNER OF ALK"/>
    <property type="match status" value="1"/>
</dbReference>
<evidence type="ECO:0000256" key="4">
    <source>
        <dbReference type="ARBA" id="ARBA00022833"/>
    </source>
</evidence>
<dbReference type="PANTHER" id="PTHR15835:SF6">
    <property type="entry name" value="ZINC FINGER C3HC-TYPE PROTEIN 1"/>
    <property type="match status" value="1"/>
</dbReference>
<evidence type="ECO:0000256" key="2">
    <source>
        <dbReference type="ARBA" id="ARBA00022723"/>
    </source>
</evidence>
<dbReference type="Pfam" id="PF08600">
    <property type="entry name" value="NuBaID_C"/>
    <property type="match status" value="1"/>
</dbReference>
<evidence type="ECO:0000313" key="9">
    <source>
        <dbReference type="EMBL" id="CAK9193880.1"/>
    </source>
</evidence>
<sequence>METTEDVEKRFERAMERLFPGSPPTPSASSEGVSSPVKGRNEKQQQQAAGWQSLPHITRTLATPGLAPPPACRPWDRGDLLRRLATYKSMSWFGKPQVVAGPVACASRGWVIVDVDLIGCEICGSRLSLPVPPSWSRHQVESAAQVFAEQLDTAHKGLCAWKNNSCADGLAQFPPMPLPAVLGAYAERCEALLQLSALPVVSESAINQMLTRGAQVDLLLSKPTVSVPGLLIEHDPGSNTSGDELLSRNHKAFYQAQHAIAICGWEPRLLPYTVDCEDRSPVQSAKYNGHTVTKNPWTAQDPGPIIMIHNQGETQQDSRQSQMKHLCTAGSNPASAVLDCSLCGASVGLWNFATVPRPSPLLVPGRAEMPGAGQKNTDTGMMGVSAASCMDGWGQTRPEPEIAEEPHVEAAEAVTVTVPQKPTPQKGVLDLSLTIAGGPPPTQLTGTSLIPPTVGTVSSKQPHQRQAETSETGEWIAPSYESHGPGHWELGTGHVGSTLDTVQHGKPLVADSVDGTLVDQQEADNEEGKDAEHSSKRKRSIVTVETEEAEVSDYLHSSKRKYKEASLHRPSFFLAESSKELPHTSSVNATDTCYQQKQENSMESVENLPQESDGQGTTIEEQEDGPETVVQAEHSRSHQDVIDPGLSKSVEGGGEQGAETNVAIISTGTVTEGGASVGMGGGGSVGMGRSHEAEIRGDVNGAEHTESVACDEEFTMDLLGLMDEFIPGRDSMGEFVPEITQKAGIKDLPGDSQEVVLGMDHVFKKENGSAGESEASREGTGSQRDNDEHTEGEETLDTRNAVVQGGELDVNVLDKEVTDGHMVQGMFEAKNGEVQSPAHNMGEMREFDPIQQHRHFCPWVNGHVATAGSSSGASALCGWQLTLDALQHQHPPAAGLAESESTASMYKVDPLTSVRKLLGRRSPPKQGLSSRIQS</sequence>
<gene>
    <name evidence="9" type="ORF">CSSPTR1EN2_LOCUS2247</name>
</gene>
<feature type="region of interest" description="Disordered" evidence="6">
    <location>
        <begin position="521"/>
        <end position="541"/>
    </location>
</feature>
<dbReference type="InterPro" id="IPR012935">
    <property type="entry name" value="NuBaID_N"/>
</dbReference>
<evidence type="ECO:0008006" key="11">
    <source>
        <dbReference type="Google" id="ProtNLM"/>
    </source>
</evidence>
<dbReference type="EMBL" id="OZ019902">
    <property type="protein sequence ID" value="CAK9193880.1"/>
    <property type="molecule type" value="Genomic_DNA"/>
</dbReference>
<organism evidence="9 10">
    <name type="scientific">Sphagnum troendelagicum</name>
    <dbReference type="NCBI Taxonomy" id="128251"/>
    <lineage>
        <taxon>Eukaryota</taxon>
        <taxon>Viridiplantae</taxon>
        <taxon>Streptophyta</taxon>
        <taxon>Embryophyta</taxon>
        <taxon>Bryophyta</taxon>
        <taxon>Sphagnophytina</taxon>
        <taxon>Sphagnopsida</taxon>
        <taxon>Sphagnales</taxon>
        <taxon>Sphagnaceae</taxon>
        <taxon>Sphagnum</taxon>
    </lineage>
</organism>
<evidence type="ECO:0000256" key="3">
    <source>
        <dbReference type="ARBA" id="ARBA00022771"/>
    </source>
</evidence>
<evidence type="ECO:0000256" key="6">
    <source>
        <dbReference type="SAM" id="MobiDB-lite"/>
    </source>
</evidence>